<name>A0ABS2ZG00_9BACL</name>
<comment type="caution">
    <text evidence="2">The sequence shown here is derived from an EMBL/GenBank/DDBJ whole genome shotgun (WGS) entry which is preliminary data.</text>
</comment>
<dbReference type="Proteomes" id="UP001319060">
    <property type="component" value="Unassembled WGS sequence"/>
</dbReference>
<sequence length="161" mass="17777">MPDILFNFPLIAALLGVFSAQFLKIPIHYYQTKKVRWDLFISTGGMPSSHSASVTSLATAVGALHGLGSSLFAIAAMFAIIVMYDAKGIRWHAGEQAAVLNDLVEEFRDHVKKTNEDFNQKNADEQRKELKELLGHSPAEVFFGGLLGILQTLLLSWLFLA</sequence>
<dbReference type="EMBL" id="JAFHKS010000044">
    <property type="protein sequence ID" value="MBN3547117.1"/>
    <property type="molecule type" value="Genomic_DNA"/>
</dbReference>
<feature type="transmembrane region" description="Helical" evidence="1">
    <location>
        <begin position="63"/>
        <end position="84"/>
    </location>
</feature>
<keyword evidence="1" id="KW-0472">Membrane</keyword>
<keyword evidence="1" id="KW-0812">Transmembrane</keyword>
<evidence type="ECO:0000313" key="3">
    <source>
        <dbReference type="Proteomes" id="UP001319060"/>
    </source>
</evidence>
<evidence type="ECO:0000313" key="2">
    <source>
        <dbReference type="EMBL" id="MBN3547117.1"/>
    </source>
</evidence>
<evidence type="ECO:0000256" key="1">
    <source>
        <dbReference type="SAM" id="Phobius"/>
    </source>
</evidence>
<dbReference type="PANTHER" id="PTHR31446:SF29">
    <property type="entry name" value="ACID PHOSPHATASE_VANADIUM-DEPENDENT HALOPEROXIDASE-RELATED PROTEIN"/>
    <property type="match status" value="1"/>
</dbReference>
<reference evidence="2 3" key="1">
    <citation type="submission" date="2021-01" db="EMBL/GenBank/DDBJ databases">
        <title>Genome Sequencing of Type Strains.</title>
        <authorList>
            <person name="Lemaire J.F."/>
            <person name="Inderbitzin P."/>
            <person name="Collins S.B."/>
            <person name="Wespe N."/>
            <person name="Knight-Connoni V."/>
        </authorList>
    </citation>
    <scope>NUCLEOTIDE SEQUENCE [LARGE SCALE GENOMIC DNA]</scope>
    <source>
        <strain evidence="2 3">DSM 14730</strain>
    </source>
</reference>
<feature type="transmembrane region" description="Helical" evidence="1">
    <location>
        <begin position="141"/>
        <end position="160"/>
    </location>
</feature>
<dbReference type="InterPro" id="IPR003832">
    <property type="entry name" value="DUF212"/>
</dbReference>
<keyword evidence="1" id="KW-1133">Transmembrane helix</keyword>
<proteinExistence type="predicted"/>
<dbReference type="PANTHER" id="PTHR31446">
    <property type="entry name" value="ACID PHOSPHATASE/VANADIUM-DEPENDENT HALOPEROXIDASE-RELATED PROTEIN"/>
    <property type="match status" value="1"/>
</dbReference>
<keyword evidence="3" id="KW-1185">Reference proteome</keyword>
<gene>
    <name evidence="2" type="ORF">JYA64_17545</name>
</gene>
<dbReference type="Pfam" id="PF02681">
    <property type="entry name" value="DUF212"/>
    <property type="match status" value="1"/>
</dbReference>
<accession>A0ABS2ZG00</accession>
<dbReference type="RefSeq" id="WP_188401384.1">
    <property type="nucleotide sequence ID" value="NZ_BMCE01000001.1"/>
</dbReference>
<organism evidence="2 3">
    <name type="scientific">Fictibacillus barbaricus</name>
    <dbReference type="NCBI Taxonomy" id="182136"/>
    <lineage>
        <taxon>Bacteria</taxon>
        <taxon>Bacillati</taxon>
        <taxon>Bacillota</taxon>
        <taxon>Bacilli</taxon>
        <taxon>Bacillales</taxon>
        <taxon>Fictibacillaceae</taxon>
        <taxon>Fictibacillus</taxon>
    </lineage>
</organism>
<protein>
    <submittedName>
        <fullName evidence="2">Divergent PAP2 family protein</fullName>
    </submittedName>
</protein>